<gene>
    <name evidence="2" type="ORF">GA0061081_101323</name>
</gene>
<dbReference type="PROSITE" id="PS50994">
    <property type="entry name" value="INTEGRASE"/>
    <property type="match status" value="1"/>
</dbReference>
<dbReference type="SUPFAM" id="SSF53098">
    <property type="entry name" value="Ribonuclease H-like"/>
    <property type="match status" value="1"/>
</dbReference>
<dbReference type="Pfam" id="PF00665">
    <property type="entry name" value="rve"/>
    <property type="match status" value="1"/>
</dbReference>
<dbReference type="AlphaFoldDB" id="A0A1C3ZB39"/>
<keyword evidence="3" id="KW-1185">Reference proteome</keyword>
<evidence type="ECO:0000313" key="2">
    <source>
        <dbReference type="EMBL" id="SCB79571.1"/>
    </source>
</evidence>
<dbReference type="PANTHER" id="PTHR47515:SF2">
    <property type="entry name" value="INTEGRASE CORE DOMAIN PROTEIN"/>
    <property type="match status" value="1"/>
</dbReference>
<dbReference type="EMBL" id="FMAQ01000001">
    <property type="protein sequence ID" value="SCB79571.1"/>
    <property type="molecule type" value="Genomic_DNA"/>
</dbReference>
<organism evidence="2 3">
    <name type="scientific">Gilliamella bombicola</name>
    <dbReference type="NCBI Taxonomy" id="1798182"/>
    <lineage>
        <taxon>Bacteria</taxon>
        <taxon>Pseudomonadati</taxon>
        <taxon>Pseudomonadota</taxon>
        <taxon>Gammaproteobacteria</taxon>
        <taxon>Orbales</taxon>
        <taxon>Orbaceae</taxon>
        <taxon>Gilliamella</taxon>
    </lineage>
</organism>
<name>A0A1C3ZB39_9GAMM</name>
<proteinExistence type="predicted"/>
<evidence type="ECO:0000259" key="1">
    <source>
        <dbReference type="PROSITE" id="PS50994"/>
    </source>
</evidence>
<protein>
    <submittedName>
        <fullName evidence="2">Integrase core domain-containing protein</fullName>
    </submittedName>
</protein>
<dbReference type="GO" id="GO:0015074">
    <property type="term" value="P:DNA integration"/>
    <property type="evidence" value="ECO:0007669"/>
    <property type="project" value="InterPro"/>
</dbReference>
<dbReference type="PANTHER" id="PTHR47515">
    <property type="entry name" value="LOW CALCIUM RESPONSE LOCUS PROTEIN T"/>
    <property type="match status" value="1"/>
</dbReference>
<accession>A0A1C3ZB39</accession>
<evidence type="ECO:0000313" key="3">
    <source>
        <dbReference type="Proteomes" id="UP000199670"/>
    </source>
</evidence>
<dbReference type="STRING" id="1798182.GA0061081_101323"/>
<dbReference type="Proteomes" id="UP000199670">
    <property type="component" value="Unassembled WGS sequence"/>
</dbReference>
<dbReference type="RefSeq" id="WP_065581808.1">
    <property type="nucleotide sequence ID" value="NZ_FMAQ01000001.1"/>
</dbReference>
<dbReference type="GO" id="GO:0003676">
    <property type="term" value="F:nucleic acid binding"/>
    <property type="evidence" value="ECO:0007669"/>
    <property type="project" value="InterPro"/>
</dbReference>
<dbReference type="InterPro" id="IPR036397">
    <property type="entry name" value="RNaseH_sf"/>
</dbReference>
<dbReference type="InterPro" id="IPR001584">
    <property type="entry name" value="Integrase_cat-core"/>
</dbReference>
<sequence>MNYPHFNVIDDFNREVLGIDIAVSLPAGRITRYLDKLAEYHNYPLKIRVDNGPEFTGNTFINWAKSHDIAIDYIELGNPYQNGYIGTI</sequence>
<dbReference type="Gene3D" id="3.30.420.10">
    <property type="entry name" value="Ribonuclease H-like superfamily/Ribonuclease H"/>
    <property type="match status" value="1"/>
</dbReference>
<dbReference type="InterPro" id="IPR012337">
    <property type="entry name" value="RNaseH-like_sf"/>
</dbReference>
<feature type="domain" description="Integrase catalytic" evidence="1">
    <location>
        <begin position="1"/>
        <end position="88"/>
    </location>
</feature>
<reference evidence="3" key="1">
    <citation type="submission" date="2016-08" db="EMBL/GenBank/DDBJ databases">
        <authorList>
            <person name="Varghese N."/>
            <person name="Submissions Spin"/>
        </authorList>
    </citation>
    <scope>NUCLEOTIDE SEQUENCE [LARGE SCALE GENOMIC DNA]</scope>
    <source>
        <strain evidence="3">R-53248</strain>
    </source>
</reference>